<evidence type="ECO:0000256" key="1">
    <source>
        <dbReference type="SAM" id="Phobius"/>
    </source>
</evidence>
<accession>A0A9W5TDM6</accession>
<keyword evidence="2" id="KW-0732">Signal</keyword>
<evidence type="ECO:0000313" key="3">
    <source>
        <dbReference type="EMBL" id="GFE55831.1"/>
    </source>
</evidence>
<feature type="chain" id="PRO_5040878728" evidence="2">
    <location>
        <begin position="18"/>
        <end position="2285"/>
    </location>
</feature>
<protein>
    <submittedName>
        <fullName evidence="3">Transmembrane protein</fullName>
    </submittedName>
</protein>
<reference evidence="3" key="1">
    <citation type="submission" date="2019-12" db="EMBL/GenBank/DDBJ databases">
        <title>Genome sequence of Babesia ovis.</title>
        <authorList>
            <person name="Yamagishi J."/>
            <person name="Sevinc F."/>
            <person name="Xuan X."/>
        </authorList>
    </citation>
    <scope>NUCLEOTIDE SEQUENCE</scope>
    <source>
        <strain evidence="3">Selcuk</strain>
    </source>
</reference>
<keyword evidence="4" id="KW-1185">Reference proteome</keyword>
<comment type="caution">
    <text evidence="3">The sequence shown here is derived from an EMBL/GenBank/DDBJ whole genome shotgun (WGS) entry which is preliminary data.</text>
</comment>
<keyword evidence="1" id="KW-1133">Transmembrane helix</keyword>
<evidence type="ECO:0000313" key="4">
    <source>
        <dbReference type="Proteomes" id="UP001057455"/>
    </source>
</evidence>
<feature type="transmembrane region" description="Helical" evidence="1">
    <location>
        <begin position="2215"/>
        <end position="2236"/>
    </location>
</feature>
<keyword evidence="1 3" id="KW-0812">Transmembrane</keyword>
<dbReference type="EMBL" id="BLIY01000024">
    <property type="protein sequence ID" value="GFE55831.1"/>
    <property type="molecule type" value="Genomic_DNA"/>
</dbReference>
<dbReference type="PANTHER" id="PTHR23019">
    <property type="entry name" value="NUCLEAR PORE MEMBRANE GLYCOPROTEIN GP210-RELATED"/>
    <property type="match status" value="1"/>
</dbReference>
<keyword evidence="1" id="KW-0472">Membrane</keyword>
<feature type="signal peptide" evidence="2">
    <location>
        <begin position="1"/>
        <end position="17"/>
    </location>
</feature>
<dbReference type="PANTHER" id="PTHR23019:SF0">
    <property type="entry name" value="NUCLEAR PORE MEMBRANE GLYCOPROTEIN 210"/>
    <property type="match status" value="1"/>
</dbReference>
<evidence type="ECO:0000256" key="2">
    <source>
        <dbReference type="SAM" id="SignalP"/>
    </source>
</evidence>
<dbReference type="OrthoDB" id="361283at2759"/>
<dbReference type="Proteomes" id="UP001057455">
    <property type="component" value="Unassembled WGS sequence"/>
</dbReference>
<dbReference type="InterPro" id="IPR045197">
    <property type="entry name" value="NUP210-like"/>
</dbReference>
<gene>
    <name evidence="3" type="ORF">BaOVIS_032350</name>
</gene>
<sequence>MSVIRALLPLLWACVAAIRCACVTGALNLTPAQVLLPSTSAYTHPAGSEPLQIQVQVLLRVEPRVCVSWEAQNPELLRLFLPNNEETNFGITPVASYGENCSSSIWAASIPRLLASPTAESLRSWVFAYDPSSHSRAGTEVVISPMRSIQFETRNRRIAVNQIATLKIVGHDEFNNTFTSLEGIPFEACIANPDIMDIIDPSNDPEVATRARVSLLDKRDRFAVSKGYVLTSDVIVLQGRTVGRTKISVRVMLPEYRQIVLEDVEFTVSDSIDLEPAGRLVVPPGVDFKFCVHKVKPQSVSDEVWDPKVDLSHYTWSTSGTHAGVSIRPDGTLKTGKSGGIDYKVILTDKRNLESYSTDVSVRVPESLQLSYGGLQNMLDCYSNKTNVPVATPTSGGMVGLMTQLQQQLFVGCRGSVRCGSRSLTASASGSKKAISTSPAYLLLGRSYIFDVAMRDKDGANVYVTDGTSFKWSLGKQGLVDISLSPNGRFAVVKALAEGSTTAVVELVNATVSIQFNLEVTNPVHLSDFPVEDVKLSVGSTSDTIVASKRPLVVPPNETVKLTARGGSGEYLWNVDTNLCSVKYGVLRCTSVGTTTLTLSDSLNPENIYKIQVVVGHIQRLEFVPTNAHVEAGTLVKMSLVGYTDLSLVKPVFSTSWSSVSPDASQFYHCLALTCQPGMDIATKPNCRVEHDRFMVELDNVGTMAFSCGSFVYRTLHPGDGNISVTLMHHDALSMPELTASAKVVIYDRLSLSLHPDYTHFPLKSIPQPYMSIQPSTADQAVLANVPIGGKVRLMVKGGPPVHMDGISVSICGKNNTATKTGTTTASIYIEKLRPDTGDPINQGRTMFDVYCLAETAGERICVSVDNVVRNEYVISCRLPSYLEIHPLVPVNNYGLKENLLYASGSPVSWEDSDISAGVFASGSALCYKNDAKTMWQVMTNAQNTHAFRAVVYDAFGVALCPTESYYITWGGSAIKASAQIPELSFQKIDGSVFIYENSDITPLDLVASLEWSESRHTSPGLSKALNTKAITALIASSKLWKPSAARKSSFVLESTLKVVPTLPHEILISSSKSTKASDKKVSIFFNPKARYQFAVALGTGNYHELSSYNDSIKLQQSNTTVFNSVAEFAKLVNVMEGVTNLFDPFSLQRSLGTKEGIHSLPVKYMNFLCQHPCSRTLEIVDRGQLGQVTKTLLLTEQPVAKLQIVISDLSDISPGSFEDFDALSTPQTGISILSVKRLYRLHAVALDADNNPISYPSLTGLKFSVCSNTLVKLEHPKDVGYSAIGSAMVIQCTAEGRYTIRAEIRNYGASSDVSGSLVSESIEITAYKETKPILASIMMLPNSGEFHLSMLDSALTRSFPSYTATLESSDQSVLHVLGAGQLGVIKSLKPGSCTLTSYIPTGAATPTKSVTPVIVAVPNSVTIYGPTQVTSQKTVVLQARLYDKQKRLFTPVFFQGASESPTHSHCIFTWAVLGHGVFIENGERVSSVAGTGFGRITLLATSAGSISVSLRVSCRNLGSHGTVELVSSKFTVEAMTPLDIFGTSTVSNPFVLAPNGTYESLAGLVEPVASSDPGLMVLDRTDGQVTLRTENKTGDLLLKTMDNNVTHVQVRSVDQIHIHPVGSVFSSEVHVFKSGNKQLLVDLKTKTGHDILSPTDLRLKFMLSNASLFRVVSLTGQVLNITANSSDGCSSLTLFLDDNDEQFNGSNLVYDCVRLCVVNALTPQVSKVVRGSSIRFVAGDANVFGIPLRASDVLRKYNNIESIQDIRLYQDAIASCLDSVFYDIRSDLNRALSNVFHEMGIVSTPTNCKDSLELHQPFLEITQYPGGTKASLIVQFSICRVDSVIFAGKLSTLLHEFGRTKGSIWSFMEGGIFPMNTSDSMGSSHDSNWFIDNIDTVIMRGSHAVAVGPGTAVVKYDGPHMKGDARISVVDTVSNVEYQHFGISTVNIPPFSTGVTFKEFNEAFYIVFKPTAAGDVLLSNSAQIDSNILALCHIVGSEPWLEKVFISEPSYYHVGGDYLPSCKVSLRRCGNRDEWSSFSTVLKSATESVNDVQLRTVLHSSMPSDVKLGGTTLGATSATDSLQQPLVSLRSIDTTLWDRSFKWKLPVFSQFVDSAGTPLEEITVEPTKPVVLSVYPCYSRCKLVLATSSHYKVRVTDRQGLLCTFVLENDGILEPSSLRLVCQRATAGIVNILPASGSEPITVSVGKSSFGVDILMLLFTLSVAVGLAYLIYALAHRPNSRYYETTEPIKLERRVPNVFEKLYQADYHGAGTSSTSQYQHRRRL</sequence>
<proteinExistence type="predicted"/>
<name>A0A9W5TDM6_BABOV</name>
<organism evidence="3 4">
    <name type="scientific">Babesia ovis</name>
    <dbReference type="NCBI Taxonomy" id="5869"/>
    <lineage>
        <taxon>Eukaryota</taxon>
        <taxon>Sar</taxon>
        <taxon>Alveolata</taxon>
        <taxon>Apicomplexa</taxon>
        <taxon>Aconoidasida</taxon>
        <taxon>Piroplasmida</taxon>
        <taxon>Babesiidae</taxon>
        <taxon>Babesia</taxon>
    </lineage>
</organism>